<gene>
    <name evidence="1" type="ORF">BcabD6B2_00940</name>
</gene>
<organism evidence="1 2">
    <name type="scientific">Babesia caballi</name>
    <dbReference type="NCBI Taxonomy" id="5871"/>
    <lineage>
        <taxon>Eukaryota</taxon>
        <taxon>Sar</taxon>
        <taxon>Alveolata</taxon>
        <taxon>Apicomplexa</taxon>
        <taxon>Aconoidasida</taxon>
        <taxon>Piroplasmida</taxon>
        <taxon>Babesiidae</taxon>
        <taxon>Babesia</taxon>
    </lineage>
</organism>
<reference evidence="1 2" key="1">
    <citation type="submission" date="2021-06" db="EMBL/GenBank/DDBJ databases">
        <title>Genome sequence of Babesia caballi.</title>
        <authorList>
            <person name="Yamagishi J."/>
            <person name="Kidaka T."/>
            <person name="Ochi A."/>
        </authorList>
    </citation>
    <scope>NUCLEOTIDE SEQUENCE [LARGE SCALE GENOMIC DNA]</scope>
    <source>
        <strain evidence="1">USDA-D6B2</strain>
    </source>
</reference>
<protein>
    <submittedName>
        <fullName evidence="1">Uncharacterized protein</fullName>
    </submittedName>
</protein>
<comment type="caution">
    <text evidence="1">The sequence shown here is derived from an EMBL/GenBank/DDBJ whole genome shotgun (WGS) entry which is preliminary data.</text>
</comment>
<accession>A0AAV4LP53</accession>
<dbReference type="EMBL" id="BPLF01000001">
    <property type="protein sequence ID" value="GIX60659.1"/>
    <property type="molecule type" value="Genomic_DNA"/>
</dbReference>
<keyword evidence="2" id="KW-1185">Reference proteome</keyword>
<sequence>MQRRYIIRLLRDGFVEGVEPEGLYSWVLNECAFQVEPPVRHKYDFPFTLSTHLALTRFFASPPLTHSCGRVALGFNPLRGLAATAVLTPRRSTGAARHAVAPSFLVGLELSVVQHRRRASQHLPRQQRRHLRHHDLAPEVPALVDDCRRLAQHVGVLDCAHQEESVVRVEHLGDHLGEVAGREADFDEHVQALHDHVGHGHEARVPVVYHQIAPNRLRSDVVDAAGSVRHVCHDDDFLQRFAKELEYVRDFATPGQQPLWHLQRHPFCVQLSHFGDALCDFEVVVGRQCLLCDLVHVVGLTLRVSATVCGTLRRC</sequence>
<name>A0AAV4LP53_BABCB</name>
<dbReference type="Proteomes" id="UP001497744">
    <property type="component" value="Unassembled WGS sequence"/>
</dbReference>
<evidence type="ECO:0000313" key="1">
    <source>
        <dbReference type="EMBL" id="GIX60659.1"/>
    </source>
</evidence>
<dbReference type="GeneID" id="94192142"/>
<proteinExistence type="predicted"/>
<dbReference type="RefSeq" id="XP_067712730.1">
    <property type="nucleotide sequence ID" value="XM_067856629.1"/>
</dbReference>
<evidence type="ECO:0000313" key="2">
    <source>
        <dbReference type="Proteomes" id="UP001497744"/>
    </source>
</evidence>
<dbReference type="AlphaFoldDB" id="A0AAV4LP53"/>